<feature type="transmembrane region" description="Helical" evidence="1">
    <location>
        <begin position="209"/>
        <end position="226"/>
    </location>
</feature>
<name>A0A3A1YJ79_9FLAO</name>
<evidence type="ECO:0008006" key="4">
    <source>
        <dbReference type="Google" id="ProtNLM"/>
    </source>
</evidence>
<feature type="transmembrane region" description="Helical" evidence="1">
    <location>
        <begin position="178"/>
        <end position="202"/>
    </location>
</feature>
<dbReference type="InterPro" id="IPR049458">
    <property type="entry name" value="EpsG-like"/>
</dbReference>
<feature type="transmembrane region" description="Helical" evidence="1">
    <location>
        <begin position="347"/>
        <end position="364"/>
    </location>
</feature>
<organism evidence="2 3">
    <name type="scientific">Capnocytophaga canis</name>
    <dbReference type="NCBI Taxonomy" id="1848903"/>
    <lineage>
        <taxon>Bacteria</taxon>
        <taxon>Pseudomonadati</taxon>
        <taxon>Bacteroidota</taxon>
        <taxon>Flavobacteriia</taxon>
        <taxon>Flavobacteriales</taxon>
        <taxon>Flavobacteriaceae</taxon>
        <taxon>Capnocytophaga</taxon>
    </lineage>
</organism>
<keyword evidence="1" id="KW-0472">Membrane</keyword>
<accession>A0A3A1YJ79</accession>
<feature type="transmembrane region" description="Helical" evidence="1">
    <location>
        <begin position="97"/>
        <end position="127"/>
    </location>
</feature>
<evidence type="ECO:0000313" key="2">
    <source>
        <dbReference type="EMBL" id="RIY36294.1"/>
    </source>
</evidence>
<dbReference type="AlphaFoldDB" id="A0A3A1YJ79"/>
<dbReference type="Proteomes" id="UP000265497">
    <property type="component" value="Unassembled WGS sequence"/>
</dbReference>
<sequence length="365" mass="42811">MIPVEYYSTVYYIGLSVIVLMMILPLINYRSLEMKNYDSLTNNFYSAVLLLFTILFIGLRDPMGSWKYLGDTSAYTAMYMKGEMPTSENSKDIFFDWFLYLCSQFLSVQFFYLFCAVLYVFLPYLAFKKWFGNRAWLALLVYVTAMSFWAFGINGLRNGLAAAFFIYGISYIKVPLKLFFWFLCSFLFHKSMALPIVAFFLAKYIKNTKLLIVLWGLSIPIAFMFGNKLDSAITSFFQLLNIEDSRTSNLYVDEIDGAEVSRAFRLDFILYSAVAIVLGGYYIFKRKFFQKFYIALYHTYLISNMVWIIMIYAAYTNRIAYLSWFIMPLILVFPLLTNTIVKKQMKWIFFIILGSLSFTLLMFFK</sequence>
<feature type="transmembrane region" description="Helical" evidence="1">
    <location>
        <begin position="268"/>
        <end position="284"/>
    </location>
</feature>
<dbReference type="RefSeq" id="WP_119652712.1">
    <property type="nucleotide sequence ID" value="NZ_NSDI01000006.1"/>
</dbReference>
<feature type="transmembrane region" description="Helical" evidence="1">
    <location>
        <begin position="296"/>
        <end position="315"/>
    </location>
</feature>
<feature type="transmembrane region" description="Helical" evidence="1">
    <location>
        <begin position="40"/>
        <end position="59"/>
    </location>
</feature>
<reference evidence="2 3" key="1">
    <citation type="submission" date="2017-08" db="EMBL/GenBank/DDBJ databases">
        <title>Capnocytophaga canis 17-158 assembly.</title>
        <authorList>
            <person name="Gulvik C.A."/>
        </authorList>
    </citation>
    <scope>NUCLEOTIDE SEQUENCE [LARGE SCALE GENOMIC DNA]</scope>
    <source>
        <strain evidence="2 3">17-158</strain>
    </source>
</reference>
<dbReference type="EMBL" id="NSDI01000006">
    <property type="protein sequence ID" value="RIY36294.1"/>
    <property type="molecule type" value="Genomic_DNA"/>
</dbReference>
<protein>
    <recommendedName>
        <fullName evidence="4">EpsG family protein</fullName>
    </recommendedName>
</protein>
<comment type="caution">
    <text evidence="2">The sequence shown here is derived from an EMBL/GenBank/DDBJ whole genome shotgun (WGS) entry which is preliminary data.</text>
</comment>
<feature type="transmembrane region" description="Helical" evidence="1">
    <location>
        <begin position="139"/>
        <end position="172"/>
    </location>
</feature>
<feature type="transmembrane region" description="Helical" evidence="1">
    <location>
        <begin position="6"/>
        <end position="28"/>
    </location>
</feature>
<keyword evidence="1" id="KW-0812">Transmembrane</keyword>
<dbReference type="Pfam" id="PF14897">
    <property type="entry name" value="EpsG"/>
    <property type="match status" value="1"/>
</dbReference>
<evidence type="ECO:0000313" key="3">
    <source>
        <dbReference type="Proteomes" id="UP000265497"/>
    </source>
</evidence>
<gene>
    <name evidence="2" type="ORF">CKY20_07330</name>
</gene>
<proteinExistence type="predicted"/>
<evidence type="ECO:0000256" key="1">
    <source>
        <dbReference type="SAM" id="Phobius"/>
    </source>
</evidence>
<feature type="transmembrane region" description="Helical" evidence="1">
    <location>
        <begin position="321"/>
        <end position="340"/>
    </location>
</feature>
<keyword evidence="1" id="KW-1133">Transmembrane helix</keyword>